<name>A0A0R1K0K4_9LACO</name>
<gene>
    <name evidence="2" type="ORF">FD30_GL000298</name>
</gene>
<dbReference type="Pfam" id="PF14278">
    <property type="entry name" value="TetR_C_8"/>
    <property type="match status" value="1"/>
</dbReference>
<accession>A0A0R1K0K4</accession>
<dbReference type="EMBL" id="AZDT01000055">
    <property type="protein sequence ID" value="KRK73722.1"/>
    <property type="molecule type" value="Genomic_DNA"/>
</dbReference>
<organism evidence="2 3">
    <name type="scientific">Levilactobacillus namurensis DSM 19117</name>
    <dbReference type="NCBI Taxonomy" id="1423773"/>
    <lineage>
        <taxon>Bacteria</taxon>
        <taxon>Bacillati</taxon>
        <taxon>Bacillota</taxon>
        <taxon>Bacilli</taxon>
        <taxon>Lactobacillales</taxon>
        <taxon>Lactobacillaceae</taxon>
        <taxon>Levilactobacillus</taxon>
    </lineage>
</organism>
<protein>
    <recommendedName>
        <fullName evidence="1">Transcriptional regulator TetR C-terminal Firmicutes type domain-containing protein</fullName>
    </recommendedName>
</protein>
<feature type="domain" description="Transcriptional regulator TetR C-terminal Firmicutes type" evidence="1">
    <location>
        <begin position="21"/>
        <end position="98"/>
    </location>
</feature>
<evidence type="ECO:0000313" key="3">
    <source>
        <dbReference type="Proteomes" id="UP000051162"/>
    </source>
</evidence>
<evidence type="ECO:0000313" key="2">
    <source>
        <dbReference type="EMBL" id="KRK73722.1"/>
    </source>
</evidence>
<dbReference type="PATRIC" id="fig|1423773.3.peg.303"/>
<dbReference type="Proteomes" id="UP000051162">
    <property type="component" value="Unassembled WGS sequence"/>
</dbReference>
<sequence>MFRQDYIQATNQAHSYTISLLIQVTQQLLSHKSFYRQVYQVNSQNSINHYIYQFNLKLATQAVMSNYHQEHLTVEQTLAIKYHTYGTMALFQELLYDQLDIPLNDLCIFEYQRTPDFLKQALSKNF</sequence>
<comment type="caution">
    <text evidence="2">The sequence shown here is derived from an EMBL/GenBank/DDBJ whole genome shotgun (WGS) entry which is preliminary data.</text>
</comment>
<evidence type="ECO:0000259" key="1">
    <source>
        <dbReference type="Pfam" id="PF14278"/>
    </source>
</evidence>
<dbReference type="AlphaFoldDB" id="A0A0R1K0K4"/>
<reference evidence="2 3" key="1">
    <citation type="journal article" date="2015" name="Genome Announc.">
        <title>Expanding the biotechnology potential of lactobacilli through comparative genomics of 213 strains and associated genera.</title>
        <authorList>
            <person name="Sun Z."/>
            <person name="Harris H.M."/>
            <person name="McCann A."/>
            <person name="Guo C."/>
            <person name="Argimon S."/>
            <person name="Zhang W."/>
            <person name="Yang X."/>
            <person name="Jeffery I.B."/>
            <person name="Cooney J.C."/>
            <person name="Kagawa T.F."/>
            <person name="Liu W."/>
            <person name="Song Y."/>
            <person name="Salvetti E."/>
            <person name="Wrobel A."/>
            <person name="Rasinkangas P."/>
            <person name="Parkhill J."/>
            <person name="Rea M.C."/>
            <person name="O'Sullivan O."/>
            <person name="Ritari J."/>
            <person name="Douillard F.P."/>
            <person name="Paul Ross R."/>
            <person name="Yang R."/>
            <person name="Briner A.E."/>
            <person name="Felis G.E."/>
            <person name="de Vos W.M."/>
            <person name="Barrangou R."/>
            <person name="Klaenhammer T.R."/>
            <person name="Caufield P.W."/>
            <person name="Cui Y."/>
            <person name="Zhang H."/>
            <person name="O'Toole P.W."/>
        </authorList>
    </citation>
    <scope>NUCLEOTIDE SEQUENCE [LARGE SCALE GENOMIC DNA]</scope>
    <source>
        <strain evidence="2 3">DSM 19117</strain>
    </source>
</reference>
<dbReference type="InterPro" id="IPR039532">
    <property type="entry name" value="TetR_C_Firmicutes"/>
</dbReference>
<proteinExistence type="predicted"/>
<keyword evidence="3" id="KW-1185">Reference proteome</keyword>